<protein>
    <submittedName>
        <fullName evidence="1">Uncharacterized protein</fullName>
    </submittedName>
</protein>
<accession>A0A6J5MEZ3</accession>
<reference evidence="1" key="1">
    <citation type="submission" date="2020-04" db="EMBL/GenBank/DDBJ databases">
        <authorList>
            <person name="Chiriac C."/>
            <person name="Salcher M."/>
            <person name="Ghai R."/>
            <person name="Kavagutti S V."/>
        </authorList>
    </citation>
    <scope>NUCLEOTIDE SEQUENCE</scope>
</reference>
<gene>
    <name evidence="1" type="ORF">UFOVP470_2</name>
</gene>
<name>A0A6J5MEZ3_9CAUD</name>
<dbReference type="EMBL" id="LR796429">
    <property type="protein sequence ID" value="CAB4143903.1"/>
    <property type="molecule type" value="Genomic_DNA"/>
</dbReference>
<organism evidence="1">
    <name type="scientific">uncultured Caudovirales phage</name>
    <dbReference type="NCBI Taxonomy" id="2100421"/>
    <lineage>
        <taxon>Viruses</taxon>
        <taxon>Duplodnaviria</taxon>
        <taxon>Heunggongvirae</taxon>
        <taxon>Uroviricota</taxon>
        <taxon>Caudoviricetes</taxon>
        <taxon>Peduoviridae</taxon>
        <taxon>Maltschvirus</taxon>
        <taxon>Maltschvirus maltsch</taxon>
    </lineage>
</organism>
<sequence>MSSQRHKMEREISVGHYTPEGEVAPVNFGINLQPIVAEVPSEVPADEAVEAPVAEVPSE</sequence>
<evidence type="ECO:0000313" key="1">
    <source>
        <dbReference type="EMBL" id="CAB4143903.1"/>
    </source>
</evidence>
<proteinExistence type="predicted"/>